<dbReference type="InterPro" id="IPR036291">
    <property type="entry name" value="NAD(P)-bd_dom_sf"/>
</dbReference>
<evidence type="ECO:0000256" key="3">
    <source>
        <dbReference type="SAM" id="MobiDB-lite"/>
    </source>
</evidence>
<dbReference type="PANTHER" id="PTHR44845">
    <property type="entry name" value="CARRIER DOMAIN-CONTAINING PROTEIN"/>
    <property type="match status" value="1"/>
</dbReference>
<proteinExistence type="predicted"/>
<evidence type="ECO:0000256" key="2">
    <source>
        <dbReference type="ARBA" id="ARBA00022553"/>
    </source>
</evidence>
<dbReference type="EMBL" id="QUNO01000026">
    <property type="protein sequence ID" value="REH28602.1"/>
    <property type="molecule type" value="Genomic_DNA"/>
</dbReference>
<keyword evidence="1" id="KW-0596">Phosphopantetheine</keyword>
<organism evidence="5 6">
    <name type="scientific">Kutzneria buriramensis</name>
    <dbReference type="NCBI Taxonomy" id="1045776"/>
    <lineage>
        <taxon>Bacteria</taxon>
        <taxon>Bacillati</taxon>
        <taxon>Actinomycetota</taxon>
        <taxon>Actinomycetes</taxon>
        <taxon>Pseudonocardiales</taxon>
        <taxon>Pseudonocardiaceae</taxon>
        <taxon>Kutzneria</taxon>
    </lineage>
</organism>
<accession>A0A3E0GUI5</accession>
<dbReference type="CDD" id="cd05235">
    <property type="entry name" value="SDR_e1"/>
    <property type="match status" value="1"/>
</dbReference>
<feature type="region of interest" description="Disordered" evidence="3">
    <location>
        <begin position="150"/>
        <end position="171"/>
    </location>
</feature>
<dbReference type="InterPro" id="IPR036736">
    <property type="entry name" value="ACP-like_sf"/>
</dbReference>
<dbReference type="OrthoDB" id="2472181at2"/>
<dbReference type="SMART" id="SM01294">
    <property type="entry name" value="PKS_PP_betabranch"/>
    <property type="match status" value="1"/>
</dbReference>
<feature type="compositionally biased region" description="Polar residues" evidence="3">
    <location>
        <begin position="150"/>
        <end position="162"/>
    </location>
</feature>
<protein>
    <submittedName>
        <fullName evidence="5">Thioester reductase-like protein</fullName>
    </submittedName>
</protein>
<reference evidence="5 6" key="1">
    <citation type="submission" date="2018-08" db="EMBL/GenBank/DDBJ databases">
        <title>Genomic Encyclopedia of Archaeal and Bacterial Type Strains, Phase II (KMG-II): from individual species to whole genera.</title>
        <authorList>
            <person name="Goeker M."/>
        </authorList>
    </citation>
    <scope>NUCLEOTIDE SEQUENCE [LARGE SCALE GENOMIC DNA]</scope>
    <source>
        <strain evidence="5 6">DSM 45791</strain>
    </source>
</reference>
<evidence type="ECO:0000313" key="6">
    <source>
        <dbReference type="Proteomes" id="UP000256269"/>
    </source>
</evidence>
<dbReference type="Pfam" id="PF07993">
    <property type="entry name" value="NAD_binding_4"/>
    <property type="match status" value="1"/>
</dbReference>
<dbReference type="InterPro" id="IPR010080">
    <property type="entry name" value="Thioester_reductase-like_dom"/>
</dbReference>
<dbReference type="InterPro" id="IPR013120">
    <property type="entry name" value="FAR_NAD-bd"/>
</dbReference>
<dbReference type="PROSITE" id="PS50075">
    <property type="entry name" value="CARRIER"/>
    <property type="match status" value="1"/>
</dbReference>
<dbReference type="AlphaFoldDB" id="A0A3E0GUI5"/>
<dbReference type="Pfam" id="PF00550">
    <property type="entry name" value="PP-binding"/>
    <property type="match status" value="1"/>
</dbReference>
<dbReference type="SUPFAM" id="SSF47336">
    <property type="entry name" value="ACP-like"/>
    <property type="match status" value="1"/>
</dbReference>
<dbReference type="PANTHER" id="PTHR44845:SF6">
    <property type="entry name" value="BETA-ALANINE-ACTIVATING ENZYME"/>
    <property type="match status" value="1"/>
</dbReference>
<dbReference type="NCBIfam" id="TIGR01746">
    <property type="entry name" value="Thioester-redct"/>
    <property type="match status" value="1"/>
</dbReference>
<dbReference type="SUPFAM" id="SSF51735">
    <property type="entry name" value="NAD(P)-binding Rossmann-fold domains"/>
    <property type="match status" value="1"/>
</dbReference>
<sequence length="571" mass="61217">MHSDGIKKHGEPAAIRYFTVGTPLAKGSKTNRVDAPGLCSVVRNIKLPGERGTAQKASVRGMYGPNSPAIFMDVQTLLVELLAGYLETPSTEIQVNTPLSEYGLDSVYALTVCADVEERLGLVLDPAIMWDYPTVDALSHAIVKIANSSAAPADGQSTQPQHPRNPRSLPTQDLLGEAVLPADITPTPDALPAASAPYRTALVTGATGFAGAFILRELLDRSTAQVFVLVRAQDADDAVRRVRENLTKYGLWRDDDHRRLVGVAGDLGLPDLGLSQTVYRELADQVEVIIHNGATVNFVLPYARLKSVNVLGTQEILRLACRGRIKPVHHVSSLGVIPERPGVQYFAEAELTDPADVLGGYRQTKWVSDRLVTLAGSRGLPVCIYRPGSITGAQATGVSPMDFVNALITGCTQLRSALEFDVDVLAVPVDFCGAAIVHIALSGTRHGSVFHLPGSRPLPWNELIGMVRDCGYPMRSAPYQQWHDELAAASGHALVPYLTLFDQDAPGAEIGVAGNEPHIATANIDAALMGSGIECRPVNREMVSSCLDYLVRLGHLTPPLTEPAALVRPRG</sequence>
<keyword evidence="2" id="KW-0597">Phosphoprotein</keyword>
<evidence type="ECO:0000313" key="5">
    <source>
        <dbReference type="EMBL" id="REH28602.1"/>
    </source>
</evidence>
<keyword evidence="6" id="KW-1185">Reference proteome</keyword>
<dbReference type="Gene3D" id="3.40.50.720">
    <property type="entry name" value="NAD(P)-binding Rossmann-like Domain"/>
    <property type="match status" value="1"/>
</dbReference>
<dbReference type="InterPro" id="IPR009081">
    <property type="entry name" value="PP-bd_ACP"/>
</dbReference>
<dbReference type="Gene3D" id="1.10.1200.10">
    <property type="entry name" value="ACP-like"/>
    <property type="match status" value="1"/>
</dbReference>
<dbReference type="SMART" id="SM00823">
    <property type="entry name" value="PKS_PP"/>
    <property type="match status" value="1"/>
</dbReference>
<evidence type="ECO:0000256" key="1">
    <source>
        <dbReference type="ARBA" id="ARBA00022450"/>
    </source>
</evidence>
<dbReference type="InterPro" id="IPR020806">
    <property type="entry name" value="PKS_PP-bd"/>
</dbReference>
<feature type="domain" description="Carrier" evidence="4">
    <location>
        <begin position="69"/>
        <end position="146"/>
    </location>
</feature>
<gene>
    <name evidence="5" type="ORF">BCF44_12644</name>
</gene>
<dbReference type="GO" id="GO:0031177">
    <property type="term" value="F:phosphopantetheine binding"/>
    <property type="evidence" value="ECO:0007669"/>
    <property type="project" value="InterPro"/>
</dbReference>
<evidence type="ECO:0000259" key="4">
    <source>
        <dbReference type="PROSITE" id="PS50075"/>
    </source>
</evidence>
<name>A0A3E0GUI5_9PSEU</name>
<comment type="caution">
    <text evidence="5">The sequence shown here is derived from an EMBL/GenBank/DDBJ whole genome shotgun (WGS) entry which is preliminary data.</text>
</comment>
<dbReference type="Proteomes" id="UP000256269">
    <property type="component" value="Unassembled WGS sequence"/>
</dbReference>